<keyword evidence="2" id="KW-1133">Transmembrane helix</keyword>
<evidence type="ECO:0000256" key="1">
    <source>
        <dbReference type="SAM" id="MobiDB-lite"/>
    </source>
</evidence>
<dbReference type="AlphaFoldDB" id="A0A1Y5PFY3"/>
<keyword evidence="2" id="KW-0812">Transmembrane</keyword>
<dbReference type="PROSITE" id="PS51318">
    <property type="entry name" value="TAT"/>
    <property type="match status" value="1"/>
</dbReference>
<name>A0A1Y5PFY3_9MYCO</name>
<evidence type="ECO:0000256" key="2">
    <source>
        <dbReference type="SAM" id="Phobius"/>
    </source>
</evidence>
<protein>
    <recommendedName>
        <fullName evidence="4">Lipopolysaccharide biosynthesis protein</fullName>
    </recommendedName>
</protein>
<feature type="transmembrane region" description="Helical" evidence="2">
    <location>
        <begin position="20"/>
        <end position="46"/>
    </location>
</feature>
<dbReference type="EMBL" id="FLQS01000041">
    <property type="protein sequence ID" value="SBS77626.1"/>
    <property type="molecule type" value="Genomic_DNA"/>
</dbReference>
<reference evidence="3" key="1">
    <citation type="submission" date="2016-03" db="EMBL/GenBank/DDBJ databases">
        <authorList>
            <person name="Ploux O."/>
        </authorList>
    </citation>
    <scope>NUCLEOTIDE SEQUENCE</scope>
    <source>
        <strain evidence="3">UC10</strain>
    </source>
</reference>
<keyword evidence="2" id="KW-0472">Membrane</keyword>
<accession>A0A1Y5PFY3</accession>
<dbReference type="InterPro" id="IPR006311">
    <property type="entry name" value="TAT_signal"/>
</dbReference>
<sequence>MTVPASTPRAAPSPLERRSWIARLLAAAAVGIVVGAVIGGPAFAALSAKTTATALIRIVQPSDLIAIASGATHTTPNTQDNLDRYVAGEVAYLSGDAFAQSVGEKTGKSKPAELTVAQNGRSSVVSISTTASSSDVAIRTVQTAIDLYSQQLAARADQQLRSLLPRLSQWEQTSTGDGPRLEQIQRLRESIVLLADQSSVVPIVQPPTADTNSQHPGLLGAVLGAFLGGSALPLAVMARRRRSGRLWSVTDLTGAVDNVLVPVVDLRERPARPSVHEQRARLARTLYAQCSSAEPTPTILVIGASPTSGAATVSSLLEAAAAETGSVRVVTLTPQQVTIPDLAETSRQTLIIDAGVVGSSPLIPDAVGRATTIVLVARLEADTMAQVLTVCAATESGNAPRLAAVTYQPWWPSWFAKRAKPAGRRRAGRAGTNVAQDSADGHEHA</sequence>
<gene>
    <name evidence="3" type="ORF">MHPYR_460012</name>
</gene>
<evidence type="ECO:0008006" key="4">
    <source>
        <dbReference type="Google" id="ProtNLM"/>
    </source>
</evidence>
<feature type="region of interest" description="Disordered" evidence="1">
    <location>
        <begin position="422"/>
        <end position="445"/>
    </location>
</feature>
<organism evidence="3">
    <name type="scientific">uncultured Mycobacterium sp</name>
    <dbReference type="NCBI Taxonomy" id="171292"/>
    <lineage>
        <taxon>Bacteria</taxon>
        <taxon>Bacillati</taxon>
        <taxon>Actinomycetota</taxon>
        <taxon>Actinomycetes</taxon>
        <taxon>Mycobacteriales</taxon>
        <taxon>Mycobacteriaceae</taxon>
        <taxon>Mycobacterium</taxon>
        <taxon>environmental samples</taxon>
    </lineage>
</organism>
<proteinExistence type="predicted"/>
<evidence type="ECO:0000313" key="3">
    <source>
        <dbReference type="EMBL" id="SBS77626.1"/>
    </source>
</evidence>